<protein>
    <submittedName>
        <fullName evidence="1">Uncharacterized protein</fullName>
    </submittedName>
</protein>
<dbReference type="RefSeq" id="WP_002213183.1">
    <property type="nucleotide sequence ID" value="NC_008150.1"/>
</dbReference>
<name>A0A0H2Y6F7_YERPA</name>
<dbReference type="AlphaFoldDB" id="A0A0H2Y6F7"/>
<evidence type="ECO:0000313" key="2">
    <source>
        <dbReference type="Proteomes" id="UP000001971"/>
    </source>
</evidence>
<reference evidence="1 2" key="1">
    <citation type="journal article" date="2006" name="J. Bacteriol.">
        <title>Complete genome sequence of Yersinia pestis strains Antiqua and Nepal516: evidence of gene reduction in an emerging pathogen.</title>
        <authorList>
            <person name="Chain P.S."/>
            <person name="Hu P."/>
            <person name="Malfatti S.A."/>
            <person name="Radnedge L."/>
            <person name="Larimer F."/>
            <person name="Vergez L.M."/>
            <person name="Worsham P."/>
            <person name="Chu M.C."/>
            <person name="Andersen G.L."/>
        </authorList>
    </citation>
    <scope>NUCLEOTIDE SEQUENCE [LARGE SCALE GENOMIC DNA]</scope>
    <source>
        <strain evidence="1 2">Antiqua</strain>
    </source>
</reference>
<dbReference type="EMBL" id="CP000308">
    <property type="protein sequence ID" value="ABG13241.1"/>
    <property type="molecule type" value="Genomic_DNA"/>
</dbReference>
<sequence length="74" mass="8366">MKNLPDAYSVFPRIGKDIDLPLAVKFFKLTDSHGLSLLANLAVHVLDFSKVERQMSHQGRNSVQLRLADCKDKK</sequence>
<proteinExistence type="predicted"/>
<dbReference type="KEGG" id="ypa:YPA_1274"/>
<dbReference type="Proteomes" id="UP000001971">
    <property type="component" value="Chromosome"/>
</dbReference>
<dbReference type="GeneID" id="57976690"/>
<organism evidence="1 2">
    <name type="scientific">Yersinia pestis bv. Antiqua (strain Antiqua)</name>
    <dbReference type="NCBI Taxonomy" id="360102"/>
    <lineage>
        <taxon>Bacteria</taxon>
        <taxon>Pseudomonadati</taxon>
        <taxon>Pseudomonadota</taxon>
        <taxon>Gammaproteobacteria</taxon>
        <taxon>Enterobacterales</taxon>
        <taxon>Yersiniaceae</taxon>
        <taxon>Yersinia</taxon>
    </lineage>
</organism>
<gene>
    <name evidence="1" type="ordered locus">YPA_1274</name>
</gene>
<accession>A0A0H2Y6F7</accession>
<evidence type="ECO:0000313" key="1">
    <source>
        <dbReference type="EMBL" id="ABG13241.1"/>
    </source>
</evidence>